<reference evidence="3" key="2">
    <citation type="submission" date="2020-05" db="UniProtKB">
        <authorList>
            <consortium name="EnsemblMetazoa"/>
        </authorList>
    </citation>
    <scope>IDENTIFICATION</scope>
</reference>
<dbReference type="OMA" id="AIHKEDA"/>
<name>A0A084VQP2_ANOSI</name>
<feature type="transmembrane region" description="Helical" evidence="1">
    <location>
        <begin position="16"/>
        <end position="34"/>
    </location>
</feature>
<dbReference type="EnsemblMetazoa" id="ASIC007770-RA">
    <property type="protein sequence ID" value="ASIC007770-PA"/>
    <property type="gene ID" value="ASIC007770"/>
</dbReference>
<evidence type="ECO:0000313" key="2">
    <source>
        <dbReference type="EMBL" id="KFB40286.1"/>
    </source>
</evidence>
<proteinExistence type="predicted"/>
<dbReference type="EMBL" id="ATLV01015282">
    <property type="status" value="NOT_ANNOTATED_CDS"/>
    <property type="molecule type" value="Genomic_DNA"/>
</dbReference>
<feature type="transmembrane region" description="Helical" evidence="1">
    <location>
        <begin position="76"/>
        <end position="93"/>
    </location>
</feature>
<evidence type="ECO:0000256" key="1">
    <source>
        <dbReference type="SAM" id="Phobius"/>
    </source>
</evidence>
<dbReference type="OrthoDB" id="7758723at2759"/>
<keyword evidence="1" id="KW-0472">Membrane</keyword>
<dbReference type="VEuPathDB" id="VectorBase:ASIC007770"/>
<keyword evidence="4" id="KW-1185">Reference proteome</keyword>
<keyword evidence="1" id="KW-1133">Transmembrane helix</keyword>
<organism evidence="2">
    <name type="scientific">Anopheles sinensis</name>
    <name type="common">Mosquito</name>
    <dbReference type="NCBI Taxonomy" id="74873"/>
    <lineage>
        <taxon>Eukaryota</taxon>
        <taxon>Metazoa</taxon>
        <taxon>Ecdysozoa</taxon>
        <taxon>Arthropoda</taxon>
        <taxon>Hexapoda</taxon>
        <taxon>Insecta</taxon>
        <taxon>Pterygota</taxon>
        <taxon>Neoptera</taxon>
        <taxon>Endopterygota</taxon>
        <taxon>Diptera</taxon>
        <taxon>Nematocera</taxon>
        <taxon>Culicoidea</taxon>
        <taxon>Culicidae</taxon>
        <taxon>Anophelinae</taxon>
        <taxon>Anopheles</taxon>
    </lineage>
</organism>
<dbReference type="AlphaFoldDB" id="A0A084VQP2"/>
<feature type="transmembrane region" description="Helical" evidence="1">
    <location>
        <begin position="113"/>
        <end position="134"/>
    </location>
</feature>
<keyword evidence="1" id="KW-0812">Transmembrane</keyword>
<evidence type="ECO:0000313" key="4">
    <source>
        <dbReference type="Proteomes" id="UP000030765"/>
    </source>
</evidence>
<dbReference type="EMBL" id="KE525006">
    <property type="protein sequence ID" value="KFB40286.1"/>
    <property type="molecule type" value="Genomic_DNA"/>
</dbReference>
<reference evidence="2 4" key="1">
    <citation type="journal article" date="2014" name="BMC Genomics">
        <title>Genome sequence of Anopheles sinensis provides insight into genetics basis of mosquito competence for malaria parasites.</title>
        <authorList>
            <person name="Zhou D."/>
            <person name="Zhang D."/>
            <person name="Ding G."/>
            <person name="Shi L."/>
            <person name="Hou Q."/>
            <person name="Ye Y."/>
            <person name="Xu Y."/>
            <person name="Zhou H."/>
            <person name="Xiong C."/>
            <person name="Li S."/>
            <person name="Yu J."/>
            <person name="Hong S."/>
            <person name="Yu X."/>
            <person name="Zou P."/>
            <person name="Chen C."/>
            <person name="Chang X."/>
            <person name="Wang W."/>
            <person name="Lv Y."/>
            <person name="Sun Y."/>
            <person name="Ma L."/>
            <person name="Shen B."/>
            <person name="Zhu C."/>
        </authorList>
    </citation>
    <scope>NUCLEOTIDE SEQUENCE [LARGE SCALE GENOMIC DNA]</scope>
</reference>
<protein>
    <submittedName>
        <fullName evidence="2">AGAP007313-PA-like protein</fullName>
    </submittedName>
</protein>
<dbReference type="VEuPathDB" id="VectorBase:ASIS004304"/>
<gene>
    <name evidence="2" type="ORF">ZHAS_00007770</name>
</gene>
<evidence type="ECO:0000313" key="3">
    <source>
        <dbReference type="EnsemblMetazoa" id="ASIC007770-PA"/>
    </source>
</evidence>
<dbReference type="Proteomes" id="UP000030765">
    <property type="component" value="Unassembled WGS sequence"/>
</dbReference>
<accession>A0A084VQP2</accession>
<sequence length="178" mass="20483">MAMDKYLRQFIKYQSYTIVIFTMIMVAIFTPMMAQFETNEIENFRFGGAVAVTFGVSWFFAVVSLVVAIHKEDKRLIYPYLVLFGIDLFLLILREFYLTIIDGIYVELLSLKMMLAGIIVPYVIASLLALHRLFTVDPIVTLRSEGFVRFDRNEVVGVQQTTAPEPSFSPPNDYVRQI</sequence>
<feature type="transmembrane region" description="Helical" evidence="1">
    <location>
        <begin position="46"/>
        <end position="69"/>
    </location>
</feature>